<proteinExistence type="inferred from homology"/>
<dbReference type="SMART" id="SM00769">
    <property type="entry name" value="WHy"/>
    <property type="match status" value="1"/>
</dbReference>
<dbReference type="AlphaFoldDB" id="A0ABD1ZHV3"/>
<sequence length="151" mass="16968">MASLVAKVKEKAVESLSHVEKPSCELSDLDFKDVSRKNVTMAGIVSVHNPYDHDLPIVTITYKIFSNNREIGSGQLTDPGDIKANDKTRIELPTTVPYDFLWNLMKDVGADWDIDYRFEVGIQFKLPIVGKFTIPLNHTGTMKLPTLSDIF</sequence>
<dbReference type="SUPFAM" id="SSF117070">
    <property type="entry name" value="LEA14-like"/>
    <property type="match status" value="1"/>
</dbReference>
<comment type="caution">
    <text evidence="3">The sequence shown here is derived from an EMBL/GenBank/DDBJ whole genome shotgun (WGS) entry which is preliminary data.</text>
</comment>
<dbReference type="Pfam" id="PF03168">
    <property type="entry name" value="LEA_2"/>
    <property type="match status" value="1"/>
</dbReference>
<evidence type="ECO:0000313" key="3">
    <source>
        <dbReference type="EMBL" id="KAL2651028.1"/>
    </source>
</evidence>
<dbReference type="InterPro" id="IPR013990">
    <property type="entry name" value="WHy-dom"/>
</dbReference>
<dbReference type="PANTHER" id="PTHR31459">
    <property type="match status" value="1"/>
</dbReference>
<evidence type="ECO:0000313" key="4">
    <source>
        <dbReference type="Proteomes" id="UP001605036"/>
    </source>
</evidence>
<accession>A0ABD1ZHV3</accession>
<name>A0ABD1ZHV3_9MARC</name>
<comment type="similarity">
    <text evidence="1">Belongs to the LEA type 2 family.</text>
</comment>
<dbReference type="Proteomes" id="UP001605036">
    <property type="component" value="Unassembled WGS sequence"/>
</dbReference>
<protein>
    <recommendedName>
        <fullName evidence="2">Water stress and hypersensitive response domain-containing protein</fullName>
    </recommendedName>
</protein>
<organism evidence="3 4">
    <name type="scientific">Riccia fluitans</name>
    <dbReference type="NCBI Taxonomy" id="41844"/>
    <lineage>
        <taxon>Eukaryota</taxon>
        <taxon>Viridiplantae</taxon>
        <taxon>Streptophyta</taxon>
        <taxon>Embryophyta</taxon>
        <taxon>Marchantiophyta</taxon>
        <taxon>Marchantiopsida</taxon>
        <taxon>Marchantiidae</taxon>
        <taxon>Marchantiales</taxon>
        <taxon>Ricciaceae</taxon>
        <taxon>Riccia</taxon>
    </lineage>
</organism>
<feature type="domain" description="Water stress and hypersensitive response" evidence="2">
    <location>
        <begin position="24"/>
        <end position="141"/>
    </location>
</feature>
<evidence type="ECO:0000259" key="2">
    <source>
        <dbReference type="SMART" id="SM00769"/>
    </source>
</evidence>
<dbReference type="InterPro" id="IPR045043">
    <property type="entry name" value="Lea14-like"/>
</dbReference>
<dbReference type="PANTHER" id="PTHR31459:SF19">
    <property type="entry name" value="DESICCATION-RELATED PROTEIN LEA14-RELATED"/>
    <property type="match status" value="1"/>
</dbReference>
<keyword evidence="4" id="KW-1185">Reference proteome</keyword>
<gene>
    <name evidence="3" type="ORF">R1flu_019156</name>
</gene>
<dbReference type="Gene3D" id="2.60.40.1820">
    <property type="match status" value="1"/>
</dbReference>
<reference evidence="3 4" key="1">
    <citation type="submission" date="2024-09" db="EMBL/GenBank/DDBJ databases">
        <title>Chromosome-scale assembly of Riccia fluitans.</title>
        <authorList>
            <person name="Paukszto L."/>
            <person name="Sawicki J."/>
            <person name="Karawczyk K."/>
            <person name="Piernik-Szablinska J."/>
            <person name="Szczecinska M."/>
            <person name="Mazdziarz M."/>
        </authorList>
    </citation>
    <scope>NUCLEOTIDE SEQUENCE [LARGE SCALE GENOMIC DNA]</scope>
    <source>
        <strain evidence="3">Rf_01</strain>
        <tissue evidence="3">Aerial parts of the thallus</tissue>
    </source>
</reference>
<evidence type="ECO:0000256" key="1">
    <source>
        <dbReference type="ARBA" id="ARBA00005960"/>
    </source>
</evidence>
<dbReference type="EMBL" id="JBHFFA010000001">
    <property type="protein sequence ID" value="KAL2651028.1"/>
    <property type="molecule type" value="Genomic_DNA"/>
</dbReference>
<dbReference type="InterPro" id="IPR004864">
    <property type="entry name" value="LEA_2"/>
</dbReference>